<dbReference type="Proteomes" id="UP001431783">
    <property type="component" value="Unassembled WGS sequence"/>
</dbReference>
<comment type="caution">
    <text evidence="2">The sequence shown here is derived from an EMBL/GenBank/DDBJ whole genome shotgun (WGS) entry which is preliminary data.</text>
</comment>
<evidence type="ECO:0000313" key="2">
    <source>
        <dbReference type="EMBL" id="KAK9873760.1"/>
    </source>
</evidence>
<feature type="region of interest" description="Disordered" evidence="1">
    <location>
        <begin position="1"/>
        <end position="27"/>
    </location>
</feature>
<keyword evidence="3" id="KW-1185">Reference proteome</keyword>
<evidence type="ECO:0000256" key="1">
    <source>
        <dbReference type="SAM" id="MobiDB-lite"/>
    </source>
</evidence>
<name>A0AAW1TTW9_9CUCU</name>
<protein>
    <submittedName>
        <fullName evidence="2">Uncharacterized protein</fullName>
    </submittedName>
</protein>
<proteinExistence type="predicted"/>
<accession>A0AAW1TTW9</accession>
<sequence length="104" mass="11769">MVGKRIGVAKKSFGPALNRNPRPTSKSWEAAGRHRICHLPCRDLFDSWRAKLIRECSGTLTYDRRLNGTTVHQVSADSYEGGRYSVPLVARHADPLLFLRIRHA</sequence>
<evidence type="ECO:0000313" key="3">
    <source>
        <dbReference type="Proteomes" id="UP001431783"/>
    </source>
</evidence>
<dbReference type="EMBL" id="JARQZJ010000031">
    <property type="protein sequence ID" value="KAK9873760.1"/>
    <property type="molecule type" value="Genomic_DNA"/>
</dbReference>
<reference evidence="2 3" key="1">
    <citation type="submission" date="2023-03" db="EMBL/GenBank/DDBJ databases">
        <title>Genome insight into feeding habits of ladybird beetles.</title>
        <authorList>
            <person name="Li H.-S."/>
            <person name="Huang Y.-H."/>
            <person name="Pang H."/>
        </authorList>
    </citation>
    <scope>NUCLEOTIDE SEQUENCE [LARGE SCALE GENOMIC DNA]</scope>
    <source>
        <strain evidence="2">SYSU_2023b</strain>
        <tissue evidence="2">Whole body</tissue>
    </source>
</reference>
<gene>
    <name evidence="2" type="ORF">WA026_002115</name>
</gene>
<organism evidence="2 3">
    <name type="scientific">Henosepilachna vigintioctopunctata</name>
    <dbReference type="NCBI Taxonomy" id="420089"/>
    <lineage>
        <taxon>Eukaryota</taxon>
        <taxon>Metazoa</taxon>
        <taxon>Ecdysozoa</taxon>
        <taxon>Arthropoda</taxon>
        <taxon>Hexapoda</taxon>
        <taxon>Insecta</taxon>
        <taxon>Pterygota</taxon>
        <taxon>Neoptera</taxon>
        <taxon>Endopterygota</taxon>
        <taxon>Coleoptera</taxon>
        <taxon>Polyphaga</taxon>
        <taxon>Cucujiformia</taxon>
        <taxon>Coccinelloidea</taxon>
        <taxon>Coccinellidae</taxon>
        <taxon>Epilachninae</taxon>
        <taxon>Epilachnini</taxon>
        <taxon>Henosepilachna</taxon>
    </lineage>
</organism>
<dbReference type="AlphaFoldDB" id="A0AAW1TTW9"/>